<proteinExistence type="inferred from homology"/>
<keyword evidence="4" id="KW-0804">Transcription</keyword>
<dbReference type="InterPro" id="IPR013249">
    <property type="entry name" value="RNA_pol_sigma70_r4_t2"/>
</dbReference>
<dbReference type="EMBL" id="CP013444">
    <property type="protein sequence ID" value="AOK19643.1"/>
    <property type="molecule type" value="Genomic_DNA"/>
</dbReference>
<feature type="domain" description="RNA polymerase sigma factor 70 region 4 type 2" evidence="6">
    <location>
        <begin position="139"/>
        <end position="191"/>
    </location>
</feature>
<dbReference type="InterPro" id="IPR013325">
    <property type="entry name" value="RNA_pol_sigma_r2"/>
</dbReference>
<evidence type="ECO:0000313" key="8">
    <source>
        <dbReference type="Proteomes" id="UP000094776"/>
    </source>
</evidence>
<dbReference type="NCBIfam" id="NF008888">
    <property type="entry name" value="PRK11922.1"/>
    <property type="match status" value="1"/>
</dbReference>
<keyword evidence="3" id="KW-0731">Sigma factor</keyword>
<dbReference type="SUPFAM" id="SSF88946">
    <property type="entry name" value="Sigma2 domain of RNA polymerase sigma factors"/>
    <property type="match status" value="1"/>
</dbReference>
<dbReference type="PANTHER" id="PTHR43133:SF51">
    <property type="entry name" value="RNA POLYMERASE SIGMA FACTOR"/>
    <property type="match status" value="1"/>
</dbReference>
<dbReference type="InterPro" id="IPR013324">
    <property type="entry name" value="RNA_pol_sigma_r3/r4-like"/>
</dbReference>
<protein>
    <submittedName>
        <fullName evidence="7">RNA polymerase subunit sigma</fullName>
    </submittedName>
</protein>
<evidence type="ECO:0000256" key="3">
    <source>
        <dbReference type="ARBA" id="ARBA00023082"/>
    </source>
</evidence>
<dbReference type="AlphaFoldDB" id="A0A1B4Q0E4"/>
<feature type="domain" description="RNA polymerase sigma-70 region 2" evidence="5">
    <location>
        <begin position="35"/>
        <end position="102"/>
    </location>
</feature>
<evidence type="ECO:0000256" key="4">
    <source>
        <dbReference type="ARBA" id="ARBA00023163"/>
    </source>
</evidence>
<evidence type="ECO:0000256" key="1">
    <source>
        <dbReference type="ARBA" id="ARBA00010641"/>
    </source>
</evidence>
<dbReference type="NCBIfam" id="TIGR02937">
    <property type="entry name" value="sigma70-ECF"/>
    <property type="match status" value="1"/>
</dbReference>
<dbReference type="PANTHER" id="PTHR43133">
    <property type="entry name" value="RNA POLYMERASE ECF-TYPE SIGMA FACTO"/>
    <property type="match status" value="1"/>
</dbReference>
<dbReference type="RefSeq" id="WP_069271265.1">
    <property type="nucleotide sequence ID" value="NZ_CP013444.1"/>
</dbReference>
<dbReference type="Gene3D" id="1.10.10.10">
    <property type="entry name" value="Winged helix-like DNA-binding domain superfamily/Winged helix DNA-binding domain"/>
    <property type="match status" value="1"/>
</dbReference>
<dbReference type="InterPro" id="IPR039425">
    <property type="entry name" value="RNA_pol_sigma-70-like"/>
</dbReference>
<reference evidence="7 8" key="1">
    <citation type="submission" date="2015-12" db="EMBL/GenBank/DDBJ databases">
        <title>Diversity of Burkholderia near neighbor genomes.</title>
        <authorList>
            <person name="Sahl J."/>
            <person name="Wagner D."/>
            <person name="Keim P."/>
        </authorList>
    </citation>
    <scope>NUCLEOTIDE SEQUENCE [LARGE SCALE GENOMIC DNA]</scope>
    <source>
        <strain evidence="7 8">MSMB1184WGS</strain>
    </source>
</reference>
<dbReference type="CDD" id="cd06171">
    <property type="entry name" value="Sigma70_r4"/>
    <property type="match status" value="1"/>
</dbReference>
<name>A0A1B4Q0E4_BURCE</name>
<dbReference type="InterPro" id="IPR014284">
    <property type="entry name" value="RNA_pol_sigma-70_dom"/>
</dbReference>
<comment type="similarity">
    <text evidence="1">Belongs to the sigma-70 factor family. ECF subfamily.</text>
</comment>
<dbReference type="GO" id="GO:0016987">
    <property type="term" value="F:sigma factor activity"/>
    <property type="evidence" value="ECO:0007669"/>
    <property type="project" value="UniProtKB-KW"/>
</dbReference>
<accession>A0A1B4Q0E4</accession>
<dbReference type="Proteomes" id="UP000094776">
    <property type="component" value="Chromosome 2"/>
</dbReference>
<sequence length="237" mass="26494">MTTVSDSRVLASPGDEPDLIRRIAAGDPGAFELVMRRHNRRLYRLARAVLRDDAEAEDALQAAYLSAYRSIARFRGDATLGTWLSRLVLNECFGRVRRARRRAGALPMRDVGDAFDEADMIDFSSDSPERSAACAELRNLLERRIDALPPAFRIVFMMRSVEEMSVEETAQCLALPEATVRSRHHRARRMLRASLTLDLDMAGRDAFDFRGAQCDRVVAQVLARLAPPDDPGDAPHA</sequence>
<evidence type="ECO:0000259" key="6">
    <source>
        <dbReference type="Pfam" id="PF08281"/>
    </source>
</evidence>
<keyword evidence="2" id="KW-0805">Transcription regulation</keyword>
<dbReference type="InterPro" id="IPR007627">
    <property type="entry name" value="RNA_pol_sigma70_r2"/>
</dbReference>
<evidence type="ECO:0000256" key="2">
    <source>
        <dbReference type="ARBA" id="ARBA00023015"/>
    </source>
</evidence>
<evidence type="ECO:0000259" key="5">
    <source>
        <dbReference type="Pfam" id="PF04542"/>
    </source>
</evidence>
<gene>
    <name evidence="7" type="ORF">WT26_27590</name>
</gene>
<dbReference type="Pfam" id="PF04542">
    <property type="entry name" value="Sigma70_r2"/>
    <property type="match status" value="1"/>
</dbReference>
<dbReference type="GO" id="GO:0006352">
    <property type="term" value="P:DNA-templated transcription initiation"/>
    <property type="evidence" value="ECO:0007669"/>
    <property type="project" value="InterPro"/>
</dbReference>
<evidence type="ECO:0000313" key="7">
    <source>
        <dbReference type="EMBL" id="AOK19643.1"/>
    </source>
</evidence>
<organism evidence="7 8">
    <name type="scientific">Burkholderia cepacia</name>
    <name type="common">Pseudomonas cepacia</name>
    <dbReference type="NCBI Taxonomy" id="292"/>
    <lineage>
        <taxon>Bacteria</taxon>
        <taxon>Pseudomonadati</taxon>
        <taxon>Pseudomonadota</taxon>
        <taxon>Betaproteobacteria</taxon>
        <taxon>Burkholderiales</taxon>
        <taxon>Burkholderiaceae</taxon>
        <taxon>Burkholderia</taxon>
        <taxon>Burkholderia cepacia complex</taxon>
    </lineage>
</organism>
<dbReference type="SUPFAM" id="SSF88659">
    <property type="entry name" value="Sigma3 and sigma4 domains of RNA polymerase sigma factors"/>
    <property type="match status" value="1"/>
</dbReference>
<dbReference type="InterPro" id="IPR036388">
    <property type="entry name" value="WH-like_DNA-bd_sf"/>
</dbReference>
<dbReference type="Pfam" id="PF08281">
    <property type="entry name" value="Sigma70_r4_2"/>
    <property type="match status" value="1"/>
</dbReference>
<dbReference type="Gene3D" id="1.10.1740.10">
    <property type="match status" value="1"/>
</dbReference>
<dbReference type="GO" id="GO:0003677">
    <property type="term" value="F:DNA binding"/>
    <property type="evidence" value="ECO:0007669"/>
    <property type="project" value="InterPro"/>
</dbReference>